<evidence type="ECO:0000313" key="17">
    <source>
        <dbReference type="Proteomes" id="UP000278222"/>
    </source>
</evidence>
<feature type="transmembrane region" description="Helical" evidence="13">
    <location>
        <begin position="249"/>
        <end position="271"/>
    </location>
</feature>
<comment type="function">
    <text evidence="13">Transport of potassium into the cell. Likely operates as a K(+):H(+) symporter.</text>
</comment>
<feature type="domain" description="K+ potassium transporter integral membrane" evidence="14">
    <location>
        <begin position="15"/>
        <end position="467"/>
    </location>
</feature>
<reference evidence="16 17" key="1">
    <citation type="submission" date="2018-11" db="EMBL/GenBank/DDBJ databases">
        <title>Genomic Encyclopedia of Type Strains, Phase IV (KMG-IV): sequencing the most valuable type-strain genomes for metagenomic binning, comparative biology and taxonomic classification.</title>
        <authorList>
            <person name="Goeker M."/>
        </authorList>
    </citation>
    <scope>NUCLEOTIDE SEQUENCE [LARGE SCALE GENOMIC DNA]</scope>
    <source>
        <strain evidence="16 17">DSM 5900</strain>
    </source>
</reference>
<feature type="transmembrane region" description="Helical" evidence="13">
    <location>
        <begin position="143"/>
        <end position="161"/>
    </location>
</feature>
<evidence type="ECO:0000256" key="7">
    <source>
        <dbReference type="ARBA" id="ARBA00022692"/>
    </source>
</evidence>
<dbReference type="AlphaFoldDB" id="A0A3N1KRM4"/>
<dbReference type="InterPro" id="IPR053951">
    <property type="entry name" value="K_trans_N"/>
</dbReference>
<dbReference type="Pfam" id="PF22776">
    <property type="entry name" value="K_trans_C"/>
    <property type="match status" value="1"/>
</dbReference>
<comment type="caution">
    <text evidence="16">The sequence shown here is derived from an EMBL/GenBank/DDBJ whole genome shotgun (WGS) entry which is preliminary data.</text>
</comment>
<gene>
    <name evidence="13" type="primary">kup</name>
    <name evidence="16" type="ORF">EDC65_5355</name>
</gene>
<feature type="transmembrane region" description="Helical" evidence="13">
    <location>
        <begin position="425"/>
        <end position="444"/>
    </location>
</feature>
<proteinExistence type="inferred from homology"/>
<accession>A0A3N1KRM4</accession>
<dbReference type="GO" id="GO:0015293">
    <property type="term" value="F:symporter activity"/>
    <property type="evidence" value="ECO:0007669"/>
    <property type="project" value="UniProtKB-UniRule"/>
</dbReference>
<evidence type="ECO:0000256" key="9">
    <source>
        <dbReference type="ARBA" id="ARBA00022958"/>
    </source>
</evidence>
<evidence type="ECO:0000256" key="2">
    <source>
        <dbReference type="ARBA" id="ARBA00007019"/>
    </source>
</evidence>
<dbReference type="GO" id="GO:0005886">
    <property type="term" value="C:plasma membrane"/>
    <property type="evidence" value="ECO:0007669"/>
    <property type="project" value="UniProtKB-SubCell"/>
</dbReference>
<dbReference type="RefSeq" id="WP_179955431.1">
    <property type="nucleotide sequence ID" value="NZ_AP019700.1"/>
</dbReference>
<evidence type="ECO:0000256" key="3">
    <source>
        <dbReference type="ARBA" id="ARBA00022448"/>
    </source>
</evidence>
<feature type="transmembrane region" description="Helical" evidence="13">
    <location>
        <begin position="291"/>
        <end position="320"/>
    </location>
</feature>
<evidence type="ECO:0000256" key="1">
    <source>
        <dbReference type="ARBA" id="ARBA00004141"/>
    </source>
</evidence>
<evidence type="ECO:0000256" key="4">
    <source>
        <dbReference type="ARBA" id="ARBA00022475"/>
    </source>
</evidence>
<feature type="transmembrane region" description="Helical" evidence="13">
    <location>
        <begin position="218"/>
        <end position="237"/>
    </location>
</feature>
<evidence type="ECO:0000256" key="12">
    <source>
        <dbReference type="ARBA" id="ARBA00023136"/>
    </source>
</evidence>
<evidence type="ECO:0000256" key="13">
    <source>
        <dbReference type="HAMAP-Rule" id="MF_01522"/>
    </source>
</evidence>
<evidence type="ECO:0000259" key="14">
    <source>
        <dbReference type="Pfam" id="PF02705"/>
    </source>
</evidence>
<comment type="similarity">
    <text evidence="2 13">Belongs to the HAK/KUP transporter (TC 2.A.72) family.</text>
</comment>
<evidence type="ECO:0000256" key="11">
    <source>
        <dbReference type="ARBA" id="ARBA00023065"/>
    </source>
</evidence>
<dbReference type="InterPro" id="IPR023051">
    <property type="entry name" value="Kup"/>
</dbReference>
<name>A0A3N1KRM4_9PROT</name>
<sequence length="625" mass="68084">MSTQPESGSGPVLKLMLGAIGVVYGDIGTSPLYVMKESFAGAHPLALDEAHVFGVLSLIFWSVTAIVTVKYLAFMMRADNNGEGGSLALLALVTRIVGGPRRSFLITVLGIFAAALFYGDSMLTPAISVLSAVEGLEFAIPDARHYVIPITLAILTALFLIQSHGTARVGALFGPIMCVWFLVLAVLGVVNLADRPSVLLALDPRHAVNFFIIDEWKAFLALGSVFLALTGAEALYADMGHFGKRPIRLAWLTLMLPALMLNYLGQGALLLTDPAAVANPFYSMAPSWAVLPMVAMATMAAVIASQAVISGAFSVTRQAIQLGYLPRMRIIHTSAREIGQVYVPFVNWMLLAFIVALVLGFRSSNNLAAAYGVAVNGTMAIDSILLMAVVILKWRWSWPKALGLGTLLLVVDSAFFISNATKIPYGGWFPLVVGLIVFILLTTWKKGRALLAVQVQAGAMPVEMFLKSARARLQRVGGTAVFLTHNVDGVPSALLHNCKHNKVLHERVLLLTVRVEEVPHIDVRAQLEVKTLAPDFYRVFLRYGFQDDPDVPEALARSDEFGPTFNIMDTSFFLSRETIIPGDQPGMMLWREHIFSWMARNAATSMDFFQIPPNRVVELGTQVEI</sequence>
<dbReference type="GO" id="GO:0015079">
    <property type="term" value="F:potassium ion transmembrane transporter activity"/>
    <property type="evidence" value="ECO:0007669"/>
    <property type="project" value="UniProtKB-UniRule"/>
</dbReference>
<feature type="transmembrane region" description="Helical" evidence="13">
    <location>
        <begin position="341"/>
        <end position="361"/>
    </location>
</feature>
<feature type="transmembrane region" description="Helical" evidence="13">
    <location>
        <begin position="173"/>
        <end position="193"/>
    </location>
</feature>
<feature type="transmembrane region" description="Helical" evidence="13">
    <location>
        <begin position="12"/>
        <end position="33"/>
    </location>
</feature>
<feature type="domain" description="K+ potassium transporter C-terminal" evidence="15">
    <location>
        <begin position="478"/>
        <end position="625"/>
    </location>
</feature>
<dbReference type="Proteomes" id="UP000278222">
    <property type="component" value="Unassembled WGS sequence"/>
</dbReference>
<dbReference type="PANTHER" id="PTHR30540">
    <property type="entry name" value="OSMOTIC STRESS POTASSIUM TRANSPORTER"/>
    <property type="match status" value="1"/>
</dbReference>
<comment type="subcellular location">
    <subcellularLocation>
        <location evidence="13">Cell membrane</location>
        <topology evidence="13">Multi-pass membrane protein</topology>
    </subcellularLocation>
    <subcellularLocation>
        <location evidence="1">Membrane</location>
        <topology evidence="1">Multi-pass membrane protein</topology>
    </subcellularLocation>
</comment>
<feature type="transmembrane region" description="Helical" evidence="13">
    <location>
        <begin position="104"/>
        <end position="123"/>
    </location>
</feature>
<evidence type="ECO:0000256" key="8">
    <source>
        <dbReference type="ARBA" id="ARBA00022847"/>
    </source>
</evidence>
<keyword evidence="8 13" id="KW-0769">Symport</keyword>
<keyword evidence="11 13" id="KW-0406">Ion transport</keyword>
<keyword evidence="5" id="KW-0997">Cell inner membrane</keyword>
<feature type="transmembrane region" description="Helical" evidence="13">
    <location>
        <begin position="367"/>
        <end position="392"/>
    </location>
</feature>
<dbReference type="PANTHER" id="PTHR30540:SF79">
    <property type="entry name" value="LOW AFFINITY POTASSIUM TRANSPORT SYSTEM PROTEIN KUP"/>
    <property type="match status" value="1"/>
</dbReference>
<organism evidence="16 17">
    <name type="scientific">Stella humosa</name>
    <dbReference type="NCBI Taxonomy" id="94"/>
    <lineage>
        <taxon>Bacteria</taxon>
        <taxon>Pseudomonadati</taxon>
        <taxon>Pseudomonadota</taxon>
        <taxon>Alphaproteobacteria</taxon>
        <taxon>Rhodospirillales</taxon>
        <taxon>Stellaceae</taxon>
        <taxon>Stella</taxon>
    </lineage>
</organism>
<dbReference type="Pfam" id="PF02705">
    <property type="entry name" value="K_trans"/>
    <property type="match status" value="1"/>
</dbReference>
<evidence type="ECO:0000259" key="15">
    <source>
        <dbReference type="Pfam" id="PF22776"/>
    </source>
</evidence>
<keyword evidence="3 13" id="KW-0813">Transport</keyword>
<protein>
    <recommendedName>
        <fullName evidence="13">Probable potassium transport system protein Kup</fullName>
    </recommendedName>
</protein>
<keyword evidence="6 13" id="KW-0633">Potassium transport</keyword>
<feature type="transmembrane region" description="Helical" evidence="13">
    <location>
        <begin position="53"/>
        <end position="73"/>
    </location>
</feature>
<evidence type="ECO:0000256" key="6">
    <source>
        <dbReference type="ARBA" id="ARBA00022538"/>
    </source>
</evidence>
<keyword evidence="4 13" id="KW-1003">Cell membrane</keyword>
<dbReference type="InterPro" id="IPR003855">
    <property type="entry name" value="K+_transporter"/>
</dbReference>
<keyword evidence="17" id="KW-1185">Reference proteome</keyword>
<evidence type="ECO:0000256" key="10">
    <source>
        <dbReference type="ARBA" id="ARBA00022989"/>
    </source>
</evidence>
<keyword evidence="9 13" id="KW-0630">Potassium</keyword>
<keyword evidence="12 13" id="KW-0472">Membrane</keyword>
<dbReference type="HAMAP" id="MF_01522">
    <property type="entry name" value="Kup"/>
    <property type="match status" value="1"/>
</dbReference>
<comment type="catalytic activity">
    <reaction evidence="13">
        <text>K(+)(in) + H(+)(in) = K(+)(out) + H(+)(out)</text>
        <dbReference type="Rhea" id="RHEA:28490"/>
        <dbReference type="ChEBI" id="CHEBI:15378"/>
        <dbReference type="ChEBI" id="CHEBI:29103"/>
    </reaction>
</comment>
<keyword evidence="10 13" id="KW-1133">Transmembrane helix</keyword>
<dbReference type="EMBL" id="RJKX01000019">
    <property type="protein sequence ID" value="ROP81020.1"/>
    <property type="molecule type" value="Genomic_DNA"/>
</dbReference>
<evidence type="ECO:0000256" key="5">
    <source>
        <dbReference type="ARBA" id="ARBA00022519"/>
    </source>
</evidence>
<dbReference type="InterPro" id="IPR053952">
    <property type="entry name" value="K_trans_C"/>
</dbReference>
<evidence type="ECO:0000313" key="16">
    <source>
        <dbReference type="EMBL" id="ROP81020.1"/>
    </source>
</evidence>
<keyword evidence="7 13" id="KW-0812">Transmembrane</keyword>